<sequence>MFVSFHSSFVAQSTMEPSYIMTVINLVFRSSHFTFFAISALLLLAWRLFAFTILPFLYPRDPKEYPYWIPIVGHLQSFFKNSNDLLSEARLYFRDTREPFALTVAGRKWYILTKSEDVTSTYKIDNGSLSYDIFAIEVMRMLGVSEEGIGKAFQTHDTTKDRSNNVQYKHLVRLCKEYQLEQLSPGDRLSQLVGPIIELLELRMNINWIDSRRWYVSVNDRDCRIVSLYQWLSDVFIGLGTTAYFGKSLEEVDPDLTRTFMSFESLSWQAMYQYPSFLCGKMLKAKLKLQNAIAVYFKLPKDKRNDASWFIGQIEREIDRLEIASTDKAIFFFQLFWSINGNTRKAPFWILSYLIFDPTILELVRSETEPAFGGKGVDVVYLLDVQKCPRLNGIWEETIRLTAFAASVRFLTCDMELGGRTLRKGNRLMMPQRQLHFSKQAFGENAAMFDPDRFIKNPSLRRNTSLRPFGGGTTMCPGRNLAKQMTLAFIAIALHRFEISLDPPDQAFPAPAEGKPSIGLIDVQDGCDIQVKIRVRS</sequence>
<dbReference type="EMBL" id="MU393464">
    <property type="protein sequence ID" value="KAI4865982.1"/>
    <property type="molecule type" value="Genomic_DNA"/>
</dbReference>
<evidence type="ECO:0000313" key="2">
    <source>
        <dbReference type="Proteomes" id="UP001497700"/>
    </source>
</evidence>
<gene>
    <name evidence="1" type="ORF">F4820DRAFT_418284</name>
</gene>
<protein>
    <submittedName>
        <fullName evidence="1">Cytochrome P450</fullName>
    </submittedName>
</protein>
<name>A0ACB9Z3V4_9PEZI</name>
<dbReference type="Proteomes" id="UP001497700">
    <property type="component" value="Unassembled WGS sequence"/>
</dbReference>
<reference evidence="1 2" key="1">
    <citation type="journal article" date="2022" name="New Phytol.">
        <title>Ecological generalism drives hyperdiversity of secondary metabolite gene clusters in xylarialean endophytes.</title>
        <authorList>
            <person name="Franco M.E.E."/>
            <person name="Wisecaver J.H."/>
            <person name="Arnold A.E."/>
            <person name="Ju Y.M."/>
            <person name="Slot J.C."/>
            <person name="Ahrendt S."/>
            <person name="Moore L.P."/>
            <person name="Eastman K.E."/>
            <person name="Scott K."/>
            <person name="Konkel Z."/>
            <person name="Mondo S.J."/>
            <person name="Kuo A."/>
            <person name="Hayes R.D."/>
            <person name="Haridas S."/>
            <person name="Andreopoulos B."/>
            <person name="Riley R."/>
            <person name="LaButti K."/>
            <person name="Pangilinan J."/>
            <person name="Lipzen A."/>
            <person name="Amirebrahimi M."/>
            <person name="Yan J."/>
            <person name="Adam C."/>
            <person name="Keymanesh K."/>
            <person name="Ng V."/>
            <person name="Louie K."/>
            <person name="Northen T."/>
            <person name="Drula E."/>
            <person name="Henrissat B."/>
            <person name="Hsieh H.M."/>
            <person name="Youens-Clark K."/>
            <person name="Lutzoni F."/>
            <person name="Miadlikowska J."/>
            <person name="Eastwood D.C."/>
            <person name="Hamelin R.C."/>
            <person name="Grigoriev I.V."/>
            <person name="U'Ren J.M."/>
        </authorList>
    </citation>
    <scope>NUCLEOTIDE SEQUENCE [LARGE SCALE GENOMIC DNA]</scope>
    <source>
        <strain evidence="1 2">CBS 119005</strain>
    </source>
</reference>
<organism evidence="1 2">
    <name type="scientific">Hypoxylon rubiginosum</name>
    <dbReference type="NCBI Taxonomy" id="110542"/>
    <lineage>
        <taxon>Eukaryota</taxon>
        <taxon>Fungi</taxon>
        <taxon>Dikarya</taxon>
        <taxon>Ascomycota</taxon>
        <taxon>Pezizomycotina</taxon>
        <taxon>Sordariomycetes</taxon>
        <taxon>Xylariomycetidae</taxon>
        <taxon>Xylariales</taxon>
        <taxon>Hypoxylaceae</taxon>
        <taxon>Hypoxylon</taxon>
    </lineage>
</organism>
<proteinExistence type="predicted"/>
<accession>A0ACB9Z3V4</accession>
<keyword evidence="2" id="KW-1185">Reference proteome</keyword>
<evidence type="ECO:0000313" key="1">
    <source>
        <dbReference type="EMBL" id="KAI4865982.1"/>
    </source>
</evidence>
<comment type="caution">
    <text evidence="1">The sequence shown here is derived from an EMBL/GenBank/DDBJ whole genome shotgun (WGS) entry which is preliminary data.</text>
</comment>